<name>A0A6J6CI69_9ZZZZ</name>
<keyword evidence="2" id="KW-0472">Membrane</keyword>
<dbReference type="EMBL" id="CAEZTR010000025">
    <property type="protein sequence ID" value="CAB4572549.1"/>
    <property type="molecule type" value="Genomic_DNA"/>
</dbReference>
<proteinExistence type="predicted"/>
<sequence>MSGVAFLLLAVVVAAIGSLIVWIRHRKPTHFMASVDDFQREMDALSTPPVPSTPPRPVRGVQDAEKRRLGGR</sequence>
<dbReference type="EMBL" id="CAEZTG010000008">
    <property type="protein sequence ID" value="CAB4555545.1"/>
    <property type="molecule type" value="Genomic_DNA"/>
</dbReference>
<organism evidence="3">
    <name type="scientific">freshwater metagenome</name>
    <dbReference type="NCBI Taxonomy" id="449393"/>
    <lineage>
        <taxon>unclassified sequences</taxon>
        <taxon>metagenomes</taxon>
        <taxon>ecological metagenomes</taxon>
    </lineage>
</organism>
<keyword evidence="2" id="KW-0812">Transmembrane</keyword>
<feature type="compositionally biased region" description="Basic and acidic residues" evidence="1">
    <location>
        <begin position="62"/>
        <end position="72"/>
    </location>
</feature>
<evidence type="ECO:0000313" key="3">
    <source>
        <dbReference type="EMBL" id="CAB4551117.1"/>
    </source>
</evidence>
<dbReference type="EMBL" id="CAEZXE010000029">
    <property type="protein sequence ID" value="CAB4673423.1"/>
    <property type="molecule type" value="Genomic_DNA"/>
</dbReference>
<accession>A0A6J6CI69</accession>
<reference evidence="3" key="1">
    <citation type="submission" date="2020-05" db="EMBL/GenBank/DDBJ databases">
        <authorList>
            <person name="Chiriac C."/>
            <person name="Salcher M."/>
            <person name="Ghai R."/>
            <person name="Kavagutti S V."/>
        </authorList>
    </citation>
    <scope>NUCLEOTIDE SEQUENCE</scope>
</reference>
<evidence type="ECO:0000256" key="1">
    <source>
        <dbReference type="SAM" id="MobiDB-lite"/>
    </source>
</evidence>
<dbReference type="AlphaFoldDB" id="A0A6J6CI69"/>
<evidence type="ECO:0000313" key="7">
    <source>
        <dbReference type="EMBL" id="CAB4673423.1"/>
    </source>
</evidence>
<gene>
    <name evidence="3" type="ORF">UFOPK1495_00877</name>
    <name evidence="4" type="ORF">UFOPK1603_00178</name>
    <name evidence="5" type="ORF">UFOPK1711_00597</name>
    <name evidence="6" type="ORF">UFOPK2143_00061</name>
    <name evidence="7" type="ORF">UFOPK2350_00494</name>
</gene>
<evidence type="ECO:0000313" key="4">
    <source>
        <dbReference type="EMBL" id="CAB4555545.1"/>
    </source>
</evidence>
<feature type="transmembrane region" description="Helical" evidence="2">
    <location>
        <begin position="6"/>
        <end position="23"/>
    </location>
</feature>
<evidence type="ECO:0000313" key="5">
    <source>
        <dbReference type="EMBL" id="CAB4572549.1"/>
    </source>
</evidence>
<dbReference type="EMBL" id="CAEZVV010000002">
    <property type="protein sequence ID" value="CAB4633430.1"/>
    <property type="molecule type" value="Genomic_DNA"/>
</dbReference>
<feature type="compositionally biased region" description="Pro residues" evidence="1">
    <location>
        <begin position="48"/>
        <end position="57"/>
    </location>
</feature>
<dbReference type="EMBL" id="CAEZSU010000081">
    <property type="protein sequence ID" value="CAB4551117.1"/>
    <property type="molecule type" value="Genomic_DNA"/>
</dbReference>
<evidence type="ECO:0000256" key="2">
    <source>
        <dbReference type="SAM" id="Phobius"/>
    </source>
</evidence>
<evidence type="ECO:0000313" key="6">
    <source>
        <dbReference type="EMBL" id="CAB4633430.1"/>
    </source>
</evidence>
<feature type="region of interest" description="Disordered" evidence="1">
    <location>
        <begin position="44"/>
        <end position="72"/>
    </location>
</feature>
<keyword evidence="2" id="KW-1133">Transmembrane helix</keyword>
<protein>
    <submittedName>
        <fullName evidence="3">Unannotated protein</fullName>
    </submittedName>
</protein>